<gene>
    <name evidence="1" type="ORF">OBBRIDRAFT_237929</name>
</gene>
<dbReference type="Proteomes" id="UP000250043">
    <property type="component" value="Unassembled WGS sequence"/>
</dbReference>
<organism evidence="1 2">
    <name type="scientific">Obba rivulosa</name>
    <dbReference type="NCBI Taxonomy" id="1052685"/>
    <lineage>
        <taxon>Eukaryota</taxon>
        <taxon>Fungi</taxon>
        <taxon>Dikarya</taxon>
        <taxon>Basidiomycota</taxon>
        <taxon>Agaricomycotina</taxon>
        <taxon>Agaricomycetes</taxon>
        <taxon>Polyporales</taxon>
        <taxon>Gelatoporiaceae</taxon>
        <taxon>Obba</taxon>
    </lineage>
</organism>
<reference evidence="1 2" key="1">
    <citation type="submission" date="2016-07" db="EMBL/GenBank/DDBJ databases">
        <title>Draft genome of the white-rot fungus Obba rivulosa 3A-2.</title>
        <authorList>
            <consortium name="DOE Joint Genome Institute"/>
            <person name="Miettinen O."/>
            <person name="Riley R."/>
            <person name="Acob R."/>
            <person name="Barry K."/>
            <person name="Cullen D."/>
            <person name="De Vries R."/>
            <person name="Hainaut M."/>
            <person name="Hatakka A."/>
            <person name="Henrissat B."/>
            <person name="Hilden K."/>
            <person name="Kuo R."/>
            <person name="Labutti K."/>
            <person name="Lipzen A."/>
            <person name="Makela M.R."/>
            <person name="Sandor L."/>
            <person name="Spatafora J.W."/>
            <person name="Grigoriev I.V."/>
            <person name="Hibbett D.S."/>
        </authorList>
    </citation>
    <scope>NUCLEOTIDE SEQUENCE [LARGE SCALE GENOMIC DNA]</scope>
    <source>
        <strain evidence="1 2">3A-2</strain>
    </source>
</reference>
<dbReference type="OrthoDB" id="2808156at2759"/>
<accession>A0A8E2J3K4</accession>
<dbReference type="AlphaFoldDB" id="A0A8E2J3K4"/>
<keyword evidence="2" id="KW-1185">Reference proteome</keyword>
<evidence type="ECO:0000313" key="1">
    <source>
        <dbReference type="EMBL" id="OCH93893.1"/>
    </source>
</evidence>
<protein>
    <submittedName>
        <fullName evidence="1">Uncharacterized protein</fullName>
    </submittedName>
</protein>
<proteinExistence type="predicted"/>
<sequence length="358" mass="40820">MDVQLWIKLHADRLPLQFIPSTRNYTSHSMDPTLAPWVYGTWETSMLGQGHRPNADADIYERHVRVTLGYMRSLSSSPPESVPVSKELENQDLEMVSLNRSTLAFCLYFANEHLRGEWINWQDPDSEVDCDSFVPQLYLRSDSTESQKNSLVKILSFQVTSQQLAGEVGVREFLGSFFCDVMGGDSPLWRFLYTHDNSITPDDTPFCVFLQEQSCGNGKDRKSKEGAENIHAAVARALHPTMLLFLAHHYQSNGWDAERVLSVSDMDVLLDERLFAISVSYSDETLSLFAHFPTMAICEGGYAWKLRYEHMNTYTLSSPLATRERLYIFNALLAVQQQVYVLGRLFPFLRKDIETGAC</sequence>
<dbReference type="EMBL" id="KV722349">
    <property type="protein sequence ID" value="OCH93893.1"/>
    <property type="molecule type" value="Genomic_DNA"/>
</dbReference>
<name>A0A8E2J3K4_9APHY</name>
<evidence type="ECO:0000313" key="2">
    <source>
        <dbReference type="Proteomes" id="UP000250043"/>
    </source>
</evidence>